<keyword evidence="5" id="KW-1185">Reference proteome</keyword>
<sequence length="546" mass="60533">MHDSEPDSALRAGAAYQARRSRRHFLALSGAAMALAVTTRRASAHTRAAPAPPRSADPLFGLGVASGDPLPAGVVLWTRLAPRPLEPRGGLDDRRYRVAWEVAADERFARVVRRGETWAVPEYAHSVHVDVRGLDPGREYFYRFRSGREMSPAGRTRTAPDPRRRLDRMTFAFASCQAWPDGHYPGYRHMTAEDLDLIVHLGDYLYEYGVPADGGVRRTAVHDGLRFRCDTLDRYRLQYGLYKSDPDLRAAHAHAPWLVTWDDHEVQNNYAGAISDESVSSVADFLVWRANAYRAFWEHMPLRRRRAPAGPDMRLHRRVGYGDLVQFDMLDGRQHRSDQACGDGTRSDCATRLDPSRSMLGPAQEKWLIDGLSGAAARWKVLGNQVVMAQDDFGSEPGTRLFSMDFWDGYTASRDRLFRGIAERRVDNVVVITGDAHRGQAADLKLDFEDPESPTVGSEFLGTSISSGGDGDPSSGLPPGDSDPANPHIIYQNDQRGYVTCTVTPGEYRAEYRVTPLVSSPGSPVETGARFVIEDGRPGLNVAAAR</sequence>
<dbReference type="Pfam" id="PF16655">
    <property type="entry name" value="PhoD_N"/>
    <property type="match status" value="1"/>
</dbReference>
<feature type="region of interest" description="Disordered" evidence="1">
    <location>
        <begin position="443"/>
        <end position="489"/>
    </location>
</feature>
<dbReference type="PANTHER" id="PTHR43606">
    <property type="entry name" value="PHOSPHATASE, PUTATIVE (AFU_ORTHOLOGUE AFUA_6G08710)-RELATED"/>
    <property type="match status" value="1"/>
</dbReference>
<proteinExistence type="predicted"/>
<feature type="compositionally biased region" description="Low complexity" evidence="1">
    <location>
        <begin position="472"/>
        <end position="484"/>
    </location>
</feature>
<dbReference type="PANTHER" id="PTHR43606:SF2">
    <property type="entry name" value="ALKALINE PHOSPHATASE FAMILY PROTEIN (AFU_ORTHOLOGUE AFUA_5G03860)"/>
    <property type="match status" value="1"/>
</dbReference>
<dbReference type="InterPro" id="IPR038607">
    <property type="entry name" value="PhoD-like_sf"/>
</dbReference>
<organism evidence="4 5">
    <name type="scientific">Actinomadura rugatobispora</name>
    <dbReference type="NCBI Taxonomy" id="1994"/>
    <lineage>
        <taxon>Bacteria</taxon>
        <taxon>Bacillati</taxon>
        <taxon>Actinomycetota</taxon>
        <taxon>Actinomycetes</taxon>
        <taxon>Streptosporangiales</taxon>
        <taxon>Thermomonosporaceae</taxon>
        <taxon>Actinomadura</taxon>
    </lineage>
</organism>
<dbReference type="CDD" id="cd07389">
    <property type="entry name" value="MPP_PhoD"/>
    <property type="match status" value="1"/>
</dbReference>
<dbReference type="Gene3D" id="2.60.40.380">
    <property type="entry name" value="Purple acid phosphatase-like, N-terminal"/>
    <property type="match status" value="1"/>
</dbReference>
<dbReference type="RefSeq" id="WP_378285808.1">
    <property type="nucleotide sequence ID" value="NZ_JBHSON010000049.1"/>
</dbReference>
<name>A0ABW1AA85_9ACTN</name>
<dbReference type="InterPro" id="IPR018946">
    <property type="entry name" value="PhoD-like_MPP"/>
</dbReference>
<comment type="caution">
    <text evidence="4">The sequence shown here is derived from an EMBL/GenBank/DDBJ whole genome shotgun (WGS) entry which is preliminary data.</text>
</comment>
<feature type="domain" description="Phospholipase D N-terminal" evidence="3">
    <location>
        <begin position="62"/>
        <end position="158"/>
    </location>
</feature>
<dbReference type="Proteomes" id="UP001596074">
    <property type="component" value="Unassembled WGS sequence"/>
</dbReference>
<evidence type="ECO:0000256" key="1">
    <source>
        <dbReference type="SAM" id="MobiDB-lite"/>
    </source>
</evidence>
<gene>
    <name evidence="4" type="ORF">ACFPZN_31015</name>
</gene>
<accession>A0ABW1AA85</accession>
<evidence type="ECO:0000259" key="3">
    <source>
        <dbReference type="Pfam" id="PF16655"/>
    </source>
</evidence>
<dbReference type="PROSITE" id="PS51318">
    <property type="entry name" value="TAT"/>
    <property type="match status" value="1"/>
</dbReference>
<dbReference type="Gene3D" id="3.60.21.70">
    <property type="entry name" value="PhoD-like phosphatase"/>
    <property type="match status" value="1"/>
</dbReference>
<protein>
    <submittedName>
        <fullName evidence="4">Alkaline phosphatase D family protein</fullName>
    </submittedName>
</protein>
<dbReference type="SUPFAM" id="SSF56300">
    <property type="entry name" value="Metallo-dependent phosphatases"/>
    <property type="match status" value="1"/>
</dbReference>
<reference evidence="5" key="1">
    <citation type="journal article" date="2019" name="Int. J. Syst. Evol. Microbiol.">
        <title>The Global Catalogue of Microorganisms (GCM) 10K type strain sequencing project: providing services to taxonomists for standard genome sequencing and annotation.</title>
        <authorList>
            <consortium name="The Broad Institute Genomics Platform"/>
            <consortium name="The Broad Institute Genome Sequencing Center for Infectious Disease"/>
            <person name="Wu L."/>
            <person name="Ma J."/>
        </authorList>
    </citation>
    <scope>NUCLEOTIDE SEQUENCE [LARGE SCALE GENOMIC DNA]</scope>
    <source>
        <strain evidence="5">KCTC 42087</strain>
    </source>
</reference>
<dbReference type="Pfam" id="PF09423">
    <property type="entry name" value="PhoD"/>
    <property type="match status" value="1"/>
</dbReference>
<evidence type="ECO:0000313" key="5">
    <source>
        <dbReference type="Proteomes" id="UP001596074"/>
    </source>
</evidence>
<dbReference type="InterPro" id="IPR032093">
    <property type="entry name" value="PhoD_N"/>
</dbReference>
<dbReference type="EMBL" id="JBHSON010000049">
    <property type="protein sequence ID" value="MFC5750080.1"/>
    <property type="molecule type" value="Genomic_DNA"/>
</dbReference>
<feature type="domain" description="PhoD-like phosphatase metallophosphatase" evidence="2">
    <location>
        <begin position="171"/>
        <end position="512"/>
    </location>
</feature>
<dbReference type="InterPro" id="IPR052900">
    <property type="entry name" value="Phospholipid_Metab_Enz"/>
</dbReference>
<dbReference type="InterPro" id="IPR029052">
    <property type="entry name" value="Metallo-depent_PP-like"/>
</dbReference>
<dbReference type="InterPro" id="IPR006311">
    <property type="entry name" value="TAT_signal"/>
</dbReference>
<evidence type="ECO:0000313" key="4">
    <source>
        <dbReference type="EMBL" id="MFC5750080.1"/>
    </source>
</evidence>
<evidence type="ECO:0000259" key="2">
    <source>
        <dbReference type="Pfam" id="PF09423"/>
    </source>
</evidence>